<reference evidence="3 4" key="1">
    <citation type="submission" date="2018-06" db="EMBL/GenBank/DDBJ databases">
        <title>The draft genome sequence of Crocinitomix sp. SM1701.</title>
        <authorList>
            <person name="Zhang X."/>
        </authorList>
    </citation>
    <scope>NUCLEOTIDE SEQUENCE [LARGE SCALE GENOMIC DNA]</scope>
    <source>
        <strain evidence="3 4">SM1701</strain>
    </source>
</reference>
<dbReference type="SUPFAM" id="SSF103088">
    <property type="entry name" value="OmpA-like"/>
    <property type="match status" value="1"/>
</dbReference>
<dbReference type="InterPro" id="IPR050330">
    <property type="entry name" value="Bact_OuterMem_StrucFunc"/>
</dbReference>
<dbReference type="PROSITE" id="PS51123">
    <property type="entry name" value="OMPA_2"/>
    <property type="match status" value="1"/>
</dbReference>
<protein>
    <recommendedName>
        <fullName evidence="2">OmpA-like domain-containing protein</fullName>
    </recommendedName>
</protein>
<dbReference type="PANTHER" id="PTHR30329:SF21">
    <property type="entry name" value="LIPOPROTEIN YIAD-RELATED"/>
    <property type="match status" value="1"/>
</dbReference>
<evidence type="ECO:0000313" key="3">
    <source>
        <dbReference type="EMBL" id="PZE16172.1"/>
    </source>
</evidence>
<dbReference type="CDD" id="cd07185">
    <property type="entry name" value="OmpA_C-like"/>
    <property type="match status" value="1"/>
</dbReference>
<dbReference type="PANTHER" id="PTHR30329">
    <property type="entry name" value="STATOR ELEMENT OF FLAGELLAR MOTOR COMPLEX"/>
    <property type="match status" value="1"/>
</dbReference>
<sequence length="395" mass="44810">MKLKNTFFIAFALMMGTYGISQEIENFESSVADCIGAVEVTNFDESNIQLPGNFGRVRDLQAIMPTVYETNTVWLRLEPTLNGEFGFEISSEDNINFNYFLFKDLTGNMCGDLSNGDVFPIRQDSSLSMKTKGINADTKGESKVLKNIVKTKYNDVFYLMIHSSSKLQGNFKVKYFRTGEVVELEENIQDYKSNPRYKTVRISVRDKETGAPVDANVNVNGLRIDEKLFQGSDFLFDATPSRYVEVIVNAKGYFLEIKGLKFNATKDSEIVVEIEKLAPGKLLKMEGLRFEQDSKNFLPVSKIALKRLLDFMVVNNDIKIEIQGHVNAPGYGAKRRVRKLSAERAKMAYIYLVENGISKNRVSYVGFGNTKMIYPHPTSPEQEDANRRVEIMIIE</sequence>
<evidence type="ECO:0000256" key="1">
    <source>
        <dbReference type="PROSITE-ProRule" id="PRU00473"/>
    </source>
</evidence>
<keyword evidence="1" id="KW-0472">Membrane</keyword>
<keyword evidence="4" id="KW-1185">Reference proteome</keyword>
<gene>
    <name evidence="3" type="ORF">DNU06_14510</name>
</gene>
<name>A0A2W1NKI3_9FLAO</name>
<feature type="domain" description="OmpA-like" evidence="2">
    <location>
        <begin position="277"/>
        <end position="395"/>
    </location>
</feature>
<dbReference type="Gene3D" id="3.30.1330.60">
    <property type="entry name" value="OmpA-like domain"/>
    <property type="match status" value="1"/>
</dbReference>
<evidence type="ECO:0000259" key="2">
    <source>
        <dbReference type="PROSITE" id="PS51123"/>
    </source>
</evidence>
<evidence type="ECO:0000313" key="4">
    <source>
        <dbReference type="Proteomes" id="UP000249248"/>
    </source>
</evidence>
<proteinExistence type="predicted"/>
<organism evidence="3 4">
    <name type="scientific">Putridiphycobacter roseus</name>
    <dbReference type="NCBI Taxonomy" id="2219161"/>
    <lineage>
        <taxon>Bacteria</taxon>
        <taxon>Pseudomonadati</taxon>
        <taxon>Bacteroidota</taxon>
        <taxon>Flavobacteriia</taxon>
        <taxon>Flavobacteriales</taxon>
        <taxon>Crocinitomicaceae</taxon>
        <taxon>Putridiphycobacter</taxon>
    </lineage>
</organism>
<dbReference type="AlphaFoldDB" id="A0A2W1NKI3"/>
<dbReference type="InterPro" id="IPR036737">
    <property type="entry name" value="OmpA-like_sf"/>
</dbReference>
<accession>A0A2W1NKI3</accession>
<dbReference type="RefSeq" id="WP_111064219.1">
    <property type="nucleotide sequence ID" value="NZ_JBHUCU010000009.1"/>
</dbReference>
<dbReference type="GO" id="GO:0016020">
    <property type="term" value="C:membrane"/>
    <property type="evidence" value="ECO:0007669"/>
    <property type="project" value="UniProtKB-UniRule"/>
</dbReference>
<dbReference type="Pfam" id="PF00691">
    <property type="entry name" value="OmpA"/>
    <property type="match status" value="1"/>
</dbReference>
<dbReference type="Proteomes" id="UP000249248">
    <property type="component" value="Unassembled WGS sequence"/>
</dbReference>
<dbReference type="InterPro" id="IPR006665">
    <property type="entry name" value="OmpA-like"/>
</dbReference>
<dbReference type="OrthoDB" id="9782229at2"/>
<dbReference type="EMBL" id="QKSB01000011">
    <property type="protein sequence ID" value="PZE16172.1"/>
    <property type="molecule type" value="Genomic_DNA"/>
</dbReference>
<comment type="caution">
    <text evidence="3">The sequence shown here is derived from an EMBL/GenBank/DDBJ whole genome shotgun (WGS) entry which is preliminary data.</text>
</comment>